<protein>
    <submittedName>
        <fullName evidence="7">ABC transporter permease</fullName>
    </submittedName>
</protein>
<keyword evidence="2" id="KW-1003">Cell membrane</keyword>
<keyword evidence="5 6" id="KW-0472">Membrane</keyword>
<feature type="transmembrane region" description="Helical" evidence="6">
    <location>
        <begin position="190"/>
        <end position="209"/>
    </location>
</feature>
<feature type="transmembrane region" description="Helical" evidence="6">
    <location>
        <begin position="135"/>
        <end position="155"/>
    </location>
</feature>
<evidence type="ECO:0000256" key="1">
    <source>
        <dbReference type="ARBA" id="ARBA00004651"/>
    </source>
</evidence>
<dbReference type="GO" id="GO:0005886">
    <property type="term" value="C:plasma membrane"/>
    <property type="evidence" value="ECO:0007669"/>
    <property type="project" value="UniProtKB-SubCell"/>
</dbReference>
<keyword evidence="3 6" id="KW-0812">Transmembrane</keyword>
<dbReference type="CDD" id="cd06580">
    <property type="entry name" value="TM_PBP1_transp_TpRbsC_like"/>
    <property type="match status" value="1"/>
</dbReference>
<evidence type="ECO:0000313" key="7">
    <source>
        <dbReference type="EMBL" id="RXW32099.1"/>
    </source>
</evidence>
<dbReference type="PANTHER" id="PTHR43370:SF1">
    <property type="entry name" value="GUANOSINE ABC TRANSPORTER PERMEASE PROTEIN NUPQ"/>
    <property type="match status" value="1"/>
</dbReference>
<feature type="transmembrane region" description="Helical" evidence="6">
    <location>
        <begin position="274"/>
        <end position="291"/>
    </location>
</feature>
<dbReference type="PANTHER" id="PTHR43370">
    <property type="entry name" value="SUGAR ABC TRANSPORTER INTEGRAL MEMBRANE PROTEIN-RELATED"/>
    <property type="match status" value="1"/>
</dbReference>
<feature type="transmembrane region" description="Helical" evidence="6">
    <location>
        <begin position="216"/>
        <end position="234"/>
    </location>
</feature>
<dbReference type="Pfam" id="PF02653">
    <property type="entry name" value="BPD_transp_2"/>
    <property type="match status" value="1"/>
</dbReference>
<feature type="transmembrane region" description="Helical" evidence="6">
    <location>
        <begin position="30"/>
        <end position="50"/>
    </location>
</feature>
<evidence type="ECO:0000256" key="4">
    <source>
        <dbReference type="ARBA" id="ARBA00022989"/>
    </source>
</evidence>
<evidence type="ECO:0000313" key="8">
    <source>
        <dbReference type="Proteomes" id="UP000290624"/>
    </source>
</evidence>
<feature type="transmembrane region" description="Helical" evidence="6">
    <location>
        <begin position="70"/>
        <end position="92"/>
    </location>
</feature>
<dbReference type="AlphaFoldDB" id="A0A4Q2EFV3"/>
<sequence length="432" mass="44268">MTTVDPMSLMDDAPIHLEVTESRAARRARLSTGGLLVALGAVLALLAFGARGDAAFALSDAFATVPLPTIVVPGMATALMCGFLTAIVGAGFLSGKLTGSLRTWAAVVAGFAVAFGFIAWAGSGSAFPFPVANQLSGTIVLATPLVFGALAGVLCENAGVVNVSIEGEFLVAAFTAATVGSITGSLVAALIAAMAAGVAMAALLALFSIKYLVDQVVLGVVLNLLASGITGFLFDQLIQPNSATLNAAPQLPRVAIPGLSAIPLLGPALFNQSPLVYLAVLAVVVVALLLYRTRWGLRVRSVGEHPEAADTVGINVRRTRWMAVLVGGLFAGLGGAYFTIGSTGGFIKDITVGNGFIALAAVIMGRWHPVRAAFMALFFGFVTQLASQLQSLNAPMPSQFLLMLPYLATIVAVAGLIGRSRGPKADGVPYTK</sequence>
<evidence type="ECO:0000256" key="5">
    <source>
        <dbReference type="ARBA" id="ARBA00023136"/>
    </source>
</evidence>
<dbReference type="RefSeq" id="WP_129458838.1">
    <property type="nucleotide sequence ID" value="NZ_PPCV01000005.1"/>
</dbReference>
<feature type="transmembrane region" description="Helical" evidence="6">
    <location>
        <begin position="104"/>
        <end position="123"/>
    </location>
</feature>
<keyword evidence="4 6" id="KW-1133">Transmembrane helix</keyword>
<comment type="subcellular location">
    <subcellularLocation>
        <location evidence="1">Cell membrane</location>
        <topology evidence="1">Multi-pass membrane protein</topology>
    </subcellularLocation>
</comment>
<dbReference type="InterPro" id="IPR001851">
    <property type="entry name" value="ABC_transp_permease"/>
</dbReference>
<dbReference type="EMBL" id="PPCV01000005">
    <property type="protein sequence ID" value="RXW32099.1"/>
    <property type="molecule type" value="Genomic_DNA"/>
</dbReference>
<evidence type="ECO:0000256" key="2">
    <source>
        <dbReference type="ARBA" id="ARBA00022475"/>
    </source>
</evidence>
<dbReference type="GO" id="GO:0022857">
    <property type="term" value="F:transmembrane transporter activity"/>
    <property type="evidence" value="ECO:0007669"/>
    <property type="project" value="InterPro"/>
</dbReference>
<feature type="transmembrane region" description="Helical" evidence="6">
    <location>
        <begin position="346"/>
        <end position="365"/>
    </location>
</feature>
<keyword evidence="8" id="KW-1185">Reference proteome</keyword>
<proteinExistence type="predicted"/>
<comment type="caution">
    <text evidence="7">The sequence shown here is derived from an EMBL/GenBank/DDBJ whole genome shotgun (WGS) entry which is preliminary data.</text>
</comment>
<reference evidence="7 8" key="1">
    <citation type="submission" date="2018-01" db="EMBL/GenBank/DDBJ databases">
        <title>Lactibacter flavus gen. nov., sp. nov., a novel bacterium of the family Propionibacteriaceae isolated from raw milk and dairy products.</title>
        <authorList>
            <person name="Wenning M."/>
            <person name="Breitenwieser F."/>
            <person name="Huptas C."/>
            <person name="von Neubeck M."/>
            <person name="Busse H.-J."/>
            <person name="Scherer S."/>
        </authorList>
    </citation>
    <scope>NUCLEOTIDE SEQUENCE [LARGE SCALE GENOMIC DNA]</scope>
    <source>
        <strain evidence="7 8">VG341</strain>
    </source>
</reference>
<evidence type="ECO:0000256" key="3">
    <source>
        <dbReference type="ARBA" id="ARBA00022692"/>
    </source>
</evidence>
<gene>
    <name evidence="7" type="ORF">C1706_08645</name>
</gene>
<organism evidence="7 8">
    <name type="scientific">Propioniciclava flava</name>
    <dbReference type="NCBI Taxonomy" id="2072026"/>
    <lineage>
        <taxon>Bacteria</taxon>
        <taxon>Bacillati</taxon>
        <taxon>Actinomycetota</taxon>
        <taxon>Actinomycetes</taxon>
        <taxon>Propionibacteriales</taxon>
        <taxon>Propionibacteriaceae</taxon>
        <taxon>Propioniciclava</taxon>
    </lineage>
</organism>
<feature type="transmembrane region" description="Helical" evidence="6">
    <location>
        <begin position="167"/>
        <end position="184"/>
    </location>
</feature>
<feature type="transmembrane region" description="Helical" evidence="6">
    <location>
        <begin position="372"/>
        <end position="392"/>
    </location>
</feature>
<dbReference type="Proteomes" id="UP000290624">
    <property type="component" value="Unassembled WGS sequence"/>
</dbReference>
<name>A0A4Q2EFV3_9ACTN</name>
<feature type="transmembrane region" description="Helical" evidence="6">
    <location>
        <begin position="398"/>
        <end position="417"/>
    </location>
</feature>
<feature type="transmembrane region" description="Helical" evidence="6">
    <location>
        <begin position="321"/>
        <end position="340"/>
    </location>
</feature>
<accession>A0A4Q2EFV3</accession>
<dbReference type="OrthoDB" id="9792579at2"/>
<evidence type="ECO:0000256" key="6">
    <source>
        <dbReference type="SAM" id="Phobius"/>
    </source>
</evidence>